<dbReference type="InterPro" id="IPR036390">
    <property type="entry name" value="WH_DNA-bd_sf"/>
</dbReference>
<evidence type="ECO:0000259" key="1">
    <source>
        <dbReference type="Pfam" id="PF04182"/>
    </source>
</evidence>
<dbReference type="EMBL" id="DTBQ01000079">
    <property type="protein sequence ID" value="HGM46667.1"/>
    <property type="molecule type" value="Genomic_DNA"/>
</dbReference>
<feature type="domain" description="B-block binding subunit of TFIIIC" evidence="1">
    <location>
        <begin position="34"/>
        <end position="85"/>
    </location>
</feature>
<dbReference type="SUPFAM" id="SSF46785">
    <property type="entry name" value="Winged helix' DNA-binding domain"/>
    <property type="match status" value="1"/>
</dbReference>
<comment type="caution">
    <text evidence="2">The sequence shown here is derived from an EMBL/GenBank/DDBJ whole genome shotgun (WGS) entry which is preliminary data.</text>
</comment>
<sequence length="149" mass="17694">MPSRQRAFEEEDVERLEEYSVKYEMMEKKVYETVLEAGDTGIMQRDLWRKIGLDSRLGMRILRRLERQGLVKREEIIYKGRRSYLVRAVPSAERELQLPDFLDEVPCFYCPNLRHCAYGERDILSCPLLNRWLNEEDRGASESIRSSES</sequence>
<gene>
    <name evidence="2" type="ORF">ENU21_02780</name>
</gene>
<name>A0A7C4H7N0_THEPE</name>
<dbReference type="InterPro" id="IPR007309">
    <property type="entry name" value="TFIIIC_Bblock-bd"/>
</dbReference>
<dbReference type="AlphaFoldDB" id="A0A7C4H7N0"/>
<protein>
    <recommendedName>
        <fullName evidence="1">B-block binding subunit of TFIIIC domain-containing protein</fullName>
    </recommendedName>
</protein>
<accession>A0A7C4H7N0</accession>
<reference evidence="2" key="1">
    <citation type="journal article" date="2020" name="mSystems">
        <title>Genome- and Community-Level Interaction Insights into Carbon Utilization and Element Cycling Functions of Hydrothermarchaeota in Hydrothermal Sediment.</title>
        <authorList>
            <person name="Zhou Z."/>
            <person name="Liu Y."/>
            <person name="Xu W."/>
            <person name="Pan J."/>
            <person name="Luo Z.H."/>
            <person name="Li M."/>
        </authorList>
    </citation>
    <scope>NUCLEOTIDE SEQUENCE</scope>
    <source>
        <strain evidence="2">SpSt-649</strain>
    </source>
</reference>
<dbReference type="Pfam" id="PF04182">
    <property type="entry name" value="B-block_TFIIIC"/>
    <property type="match status" value="1"/>
</dbReference>
<evidence type="ECO:0000313" key="2">
    <source>
        <dbReference type="EMBL" id="HGM46667.1"/>
    </source>
</evidence>
<organism evidence="2">
    <name type="scientific">Thermofilum pendens</name>
    <dbReference type="NCBI Taxonomy" id="2269"/>
    <lineage>
        <taxon>Archaea</taxon>
        <taxon>Thermoproteota</taxon>
        <taxon>Thermoprotei</taxon>
        <taxon>Thermofilales</taxon>
        <taxon>Thermofilaceae</taxon>
        <taxon>Thermofilum</taxon>
    </lineage>
</organism>
<proteinExistence type="predicted"/>
<dbReference type="Gene3D" id="1.10.10.10">
    <property type="entry name" value="Winged helix-like DNA-binding domain superfamily/Winged helix DNA-binding domain"/>
    <property type="match status" value="1"/>
</dbReference>
<dbReference type="InterPro" id="IPR036388">
    <property type="entry name" value="WH-like_DNA-bd_sf"/>
</dbReference>